<reference evidence="2" key="1">
    <citation type="journal article" date="2020" name="mSystems">
        <title>Genome- and Community-Level Interaction Insights into Carbon Utilization and Element Cycling Functions of Hydrothermarchaeota in Hydrothermal Sediment.</title>
        <authorList>
            <person name="Zhou Z."/>
            <person name="Liu Y."/>
            <person name="Xu W."/>
            <person name="Pan J."/>
            <person name="Luo Z.H."/>
            <person name="Li M."/>
        </authorList>
    </citation>
    <scope>NUCLEOTIDE SEQUENCE [LARGE SCALE GENOMIC DNA]</scope>
    <source>
        <strain evidence="2">SpSt-1038</strain>
    </source>
</reference>
<dbReference type="EMBL" id="DRVT01000052">
    <property type="protein sequence ID" value="HHI49401.1"/>
    <property type="molecule type" value="Genomic_DNA"/>
</dbReference>
<sequence>MLQARGAYRTGRQARWPRGCGNRRGCGGIHALTKKRILITSISHFDPSPLRDLGYDPVRASTVRIAPDPDAVRALRGRIIEGSYDSAAFMSPRAIDLISPDAMLVKSLSAMRVYAVGPSTAGSLESRGIRVSGVPREYTSASLADLIAAENSKVPFRKMVVPRSALADSWFSEKLNSQGISSEELRIYTAQPDVEGINLFLHTLEEGVEAAVFTSRSSILMLVDYLRSCGRELEAIGALKRVKVIAIGPETARGLKSAGIDAAVLGIHSINGLVSYLKGDQT</sequence>
<feature type="domain" description="Tetrapyrrole biosynthesis uroporphyrinogen III synthase" evidence="1">
    <location>
        <begin position="50"/>
        <end position="264"/>
    </location>
</feature>
<dbReference type="InterPro" id="IPR036108">
    <property type="entry name" value="4pyrrol_syn_uPrphyn_synt_sf"/>
</dbReference>
<proteinExistence type="predicted"/>
<dbReference type="PANTHER" id="PTHR40082:SF1">
    <property type="entry name" value="BLR5956 PROTEIN"/>
    <property type="match status" value="1"/>
</dbReference>
<dbReference type="InterPro" id="IPR039793">
    <property type="entry name" value="UROS/Hem4"/>
</dbReference>
<dbReference type="GO" id="GO:0006780">
    <property type="term" value="P:uroporphyrinogen III biosynthetic process"/>
    <property type="evidence" value="ECO:0007669"/>
    <property type="project" value="InterPro"/>
</dbReference>
<comment type="caution">
    <text evidence="2">The sequence shown here is derived from an EMBL/GenBank/DDBJ whole genome shotgun (WGS) entry which is preliminary data.</text>
</comment>
<dbReference type="CDD" id="cd06578">
    <property type="entry name" value="HemD"/>
    <property type="match status" value="1"/>
</dbReference>
<dbReference type="SUPFAM" id="SSF69618">
    <property type="entry name" value="HemD-like"/>
    <property type="match status" value="1"/>
</dbReference>
<gene>
    <name evidence="2" type="ORF">ENL91_04435</name>
</gene>
<protein>
    <submittedName>
        <fullName evidence="2">Uroporphyrinogen-III synthase</fullName>
    </submittedName>
</protein>
<evidence type="ECO:0000259" key="1">
    <source>
        <dbReference type="Pfam" id="PF02602"/>
    </source>
</evidence>
<dbReference type="AlphaFoldDB" id="A0A7J3UZX4"/>
<dbReference type="InterPro" id="IPR003754">
    <property type="entry name" value="4pyrrol_synth_uPrphyn_synth"/>
</dbReference>
<dbReference type="Pfam" id="PF02602">
    <property type="entry name" value="HEM4"/>
    <property type="match status" value="1"/>
</dbReference>
<dbReference type="PANTHER" id="PTHR40082">
    <property type="entry name" value="BLR5956 PROTEIN"/>
    <property type="match status" value="1"/>
</dbReference>
<accession>A0A7J3UZX4</accession>
<name>A0A7J3UZX4_9CREN</name>
<dbReference type="Gene3D" id="3.40.50.10090">
    <property type="match status" value="2"/>
</dbReference>
<dbReference type="GO" id="GO:0004852">
    <property type="term" value="F:uroporphyrinogen-III synthase activity"/>
    <property type="evidence" value="ECO:0007669"/>
    <property type="project" value="InterPro"/>
</dbReference>
<organism evidence="2">
    <name type="scientific">Candidatus Methanosuratincola petrocarbonis</name>
    <name type="common">ex Vanwonterghem et al. 2016</name>
    <dbReference type="NCBI Taxonomy" id="1867261"/>
    <lineage>
        <taxon>Archaea</taxon>
        <taxon>Thermoproteota</taxon>
        <taxon>Methanosuratincolia</taxon>
        <taxon>Candidatus Methanomethylicales</taxon>
        <taxon>Candidatus Methanomethylicaceae</taxon>
        <taxon>Candidatus Methanosuratincola (ex Vanwonterghem et al. 2016)</taxon>
    </lineage>
</organism>
<evidence type="ECO:0000313" key="2">
    <source>
        <dbReference type="EMBL" id="HHI49401.1"/>
    </source>
</evidence>